<reference evidence="12 13" key="1">
    <citation type="submission" date="2020-10" db="EMBL/GenBank/DDBJ databases">
        <title>Thermofilum lucidum 3507LT sp. nov. a novel member of Thermofilaceae family isolated from Chile hot spring, and proposal of description order Thermofilales.</title>
        <authorList>
            <person name="Zayulina K.S."/>
            <person name="Elcheninov A.G."/>
            <person name="Toshchakov S.V."/>
            <person name="Kublanov I.V."/>
        </authorList>
    </citation>
    <scope>NUCLEOTIDE SEQUENCE [LARGE SCALE GENOMIC DNA]</scope>
    <source>
        <strain evidence="12 13">3507LT</strain>
    </source>
</reference>
<gene>
    <name evidence="9" type="primary">hisS</name>
    <name evidence="12" type="ORF">IG193_04015</name>
</gene>
<keyword evidence="13" id="KW-1185">Reference proteome</keyword>
<dbReference type="InterPro" id="IPR004154">
    <property type="entry name" value="Anticodon-bd"/>
</dbReference>
<dbReference type="GO" id="GO:0004821">
    <property type="term" value="F:histidine-tRNA ligase activity"/>
    <property type="evidence" value="ECO:0007669"/>
    <property type="project" value="UniProtKB-UniRule"/>
</dbReference>
<dbReference type="InParanoid" id="A0A7L9FIS9"/>
<dbReference type="Pfam" id="PF03129">
    <property type="entry name" value="HGTP_anticodon"/>
    <property type="match status" value="1"/>
</dbReference>
<dbReference type="SUPFAM" id="SSF55681">
    <property type="entry name" value="Class II aaRS and biotin synthetases"/>
    <property type="match status" value="1"/>
</dbReference>
<evidence type="ECO:0000256" key="7">
    <source>
        <dbReference type="ARBA" id="ARBA00023146"/>
    </source>
</evidence>
<dbReference type="AlphaFoldDB" id="A0A7L9FIS9"/>
<dbReference type="GeneID" id="59149033"/>
<keyword evidence="7 9" id="KW-0030">Aminoacyl-tRNA synthetase</keyword>
<dbReference type="NCBIfam" id="TIGR00442">
    <property type="entry name" value="hisS"/>
    <property type="match status" value="1"/>
</dbReference>
<dbReference type="SUPFAM" id="SSF52954">
    <property type="entry name" value="Class II aaRS ABD-related"/>
    <property type="match status" value="1"/>
</dbReference>
<protein>
    <recommendedName>
        <fullName evidence="9">Histidine--tRNA ligase</fullName>
        <ecNumber evidence="9">6.1.1.21</ecNumber>
    </recommendedName>
    <alternativeName>
        <fullName evidence="9">Histidyl-tRNA synthetase</fullName>
        <shortName evidence="9">HisRS</shortName>
    </alternativeName>
</protein>
<feature type="binding site" evidence="10">
    <location>
        <position position="125"/>
    </location>
    <ligand>
        <name>L-histidine</name>
        <dbReference type="ChEBI" id="CHEBI:57595"/>
    </ligand>
</feature>
<evidence type="ECO:0000256" key="2">
    <source>
        <dbReference type="ARBA" id="ARBA00008226"/>
    </source>
</evidence>
<feature type="binding site" evidence="10">
    <location>
        <position position="111"/>
    </location>
    <ligand>
        <name>L-histidine</name>
        <dbReference type="ChEBI" id="CHEBI:57595"/>
    </ligand>
</feature>
<dbReference type="CDD" id="cd00773">
    <property type="entry name" value="HisRS-like_core"/>
    <property type="match status" value="1"/>
</dbReference>
<dbReference type="PANTHER" id="PTHR43707">
    <property type="entry name" value="HISTIDYL-TRNA SYNTHETASE"/>
    <property type="match status" value="1"/>
</dbReference>
<dbReference type="InterPro" id="IPR045864">
    <property type="entry name" value="aa-tRNA-synth_II/BPL/LPL"/>
</dbReference>
<evidence type="ECO:0000256" key="6">
    <source>
        <dbReference type="ARBA" id="ARBA00022917"/>
    </source>
</evidence>
<keyword evidence="9" id="KW-0067">ATP-binding</keyword>
<comment type="subcellular location">
    <subcellularLocation>
        <location evidence="1 9">Cytoplasm</location>
    </subcellularLocation>
</comment>
<dbReference type="GO" id="GO:0006427">
    <property type="term" value="P:histidyl-tRNA aminoacylation"/>
    <property type="evidence" value="ECO:0007669"/>
    <property type="project" value="UniProtKB-UniRule"/>
</dbReference>
<dbReference type="EMBL" id="CP062310">
    <property type="protein sequence ID" value="QOJ79627.1"/>
    <property type="molecule type" value="Genomic_DNA"/>
</dbReference>
<feature type="binding site" evidence="10">
    <location>
        <begin position="82"/>
        <end position="84"/>
    </location>
    <ligand>
        <name>L-histidine</name>
        <dbReference type="ChEBI" id="CHEBI:57595"/>
    </ligand>
</feature>
<evidence type="ECO:0000313" key="12">
    <source>
        <dbReference type="EMBL" id="QOJ79627.1"/>
    </source>
</evidence>
<dbReference type="EC" id="6.1.1.21" evidence="9"/>
<feature type="binding site" evidence="10">
    <location>
        <begin position="269"/>
        <end position="270"/>
    </location>
    <ligand>
        <name>L-histidine</name>
        <dbReference type="ChEBI" id="CHEBI:57595"/>
    </ligand>
</feature>
<dbReference type="PANTHER" id="PTHR43707:SF1">
    <property type="entry name" value="HISTIDINE--TRNA LIGASE, MITOCHONDRIAL-RELATED"/>
    <property type="match status" value="1"/>
</dbReference>
<dbReference type="InterPro" id="IPR004516">
    <property type="entry name" value="HisRS/HisZ"/>
</dbReference>
<proteinExistence type="inferred from homology"/>
<evidence type="ECO:0000256" key="5">
    <source>
        <dbReference type="ARBA" id="ARBA00022741"/>
    </source>
</evidence>
<evidence type="ECO:0000256" key="1">
    <source>
        <dbReference type="ARBA" id="ARBA00004496"/>
    </source>
</evidence>
<feature type="binding site" evidence="10">
    <location>
        <position position="129"/>
    </location>
    <ligand>
        <name>L-histidine</name>
        <dbReference type="ChEBI" id="CHEBI:57595"/>
    </ligand>
</feature>
<dbReference type="GO" id="GO:0000105">
    <property type="term" value="P:L-histidine biosynthetic process"/>
    <property type="evidence" value="ECO:0007669"/>
    <property type="project" value="InterPro"/>
</dbReference>
<dbReference type="RefSeq" id="WP_192819599.1">
    <property type="nucleotide sequence ID" value="NZ_CP062310.1"/>
</dbReference>
<name>A0A7L9FIS9_9CREN</name>
<organism evidence="12 13">
    <name type="scientific">Infirmifilum lucidum</name>
    <dbReference type="NCBI Taxonomy" id="2776706"/>
    <lineage>
        <taxon>Archaea</taxon>
        <taxon>Thermoproteota</taxon>
        <taxon>Thermoprotei</taxon>
        <taxon>Thermofilales</taxon>
        <taxon>Thermofilaceae</taxon>
        <taxon>Infirmifilum</taxon>
    </lineage>
</organism>
<evidence type="ECO:0000259" key="11">
    <source>
        <dbReference type="PROSITE" id="PS50862"/>
    </source>
</evidence>
<comment type="similarity">
    <text evidence="2 9">Belongs to the class-II aminoacyl-tRNA synthetase family.</text>
</comment>
<accession>A0A7L9FIS9</accession>
<evidence type="ECO:0000256" key="3">
    <source>
        <dbReference type="ARBA" id="ARBA00022490"/>
    </source>
</evidence>
<dbReference type="InterPro" id="IPR006195">
    <property type="entry name" value="aa-tRNA-synth_II"/>
</dbReference>
<comment type="catalytic activity">
    <reaction evidence="8 9">
        <text>tRNA(His) + L-histidine + ATP = L-histidyl-tRNA(His) + AMP + diphosphate + H(+)</text>
        <dbReference type="Rhea" id="RHEA:17313"/>
        <dbReference type="Rhea" id="RHEA-COMP:9665"/>
        <dbReference type="Rhea" id="RHEA-COMP:9689"/>
        <dbReference type="ChEBI" id="CHEBI:15378"/>
        <dbReference type="ChEBI" id="CHEBI:30616"/>
        <dbReference type="ChEBI" id="CHEBI:33019"/>
        <dbReference type="ChEBI" id="CHEBI:57595"/>
        <dbReference type="ChEBI" id="CHEBI:78442"/>
        <dbReference type="ChEBI" id="CHEBI:78527"/>
        <dbReference type="ChEBI" id="CHEBI:456215"/>
        <dbReference type="EC" id="6.1.1.21"/>
    </reaction>
</comment>
<keyword evidence="6 9" id="KW-0648">Protein biosynthesis</keyword>
<keyword evidence="5 9" id="KW-0547">Nucleotide-binding</keyword>
<evidence type="ECO:0000256" key="4">
    <source>
        <dbReference type="ARBA" id="ARBA00022598"/>
    </source>
</evidence>
<dbReference type="PIRSF" id="PIRSF001549">
    <property type="entry name" value="His-tRNA_synth"/>
    <property type="match status" value="1"/>
</dbReference>
<dbReference type="GO" id="GO:0005524">
    <property type="term" value="F:ATP binding"/>
    <property type="evidence" value="ECO:0007669"/>
    <property type="project" value="UniProtKB-UniRule"/>
</dbReference>
<keyword evidence="3 9" id="KW-0963">Cytoplasm</keyword>
<dbReference type="Proteomes" id="UP000594121">
    <property type="component" value="Chromosome"/>
</dbReference>
<dbReference type="GO" id="GO:0005737">
    <property type="term" value="C:cytoplasm"/>
    <property type="evidence" value="ECO:0007669"/>
    <property type="project" value="UniProtKB-SubCell"/>
</dbReference>
<dbReference type="InterPro" id="IPR041715">
    <property type="entry name" value="HisRS-like_core"/>
</dbReference>
<dbReference type="InterPro" id="IPR036621">
    <property type="entry name" value="Anticodon-bd_dom_sf"/>
</dbReference>
<dbReference type="HAMAP" id="MF_00127">
    <property type="entry name" value="His_tRNA_synth"/>
    <property type="match status" value="1"/>
</dbReference>
<dbReference type="FunCoup" id="A0A7L9FIS9">
    <property type="interactions" value="168"/>
</dbReference>
<keyword evidence="4 9" id="KW-0436">Ligase</keyword>
<evidence type="ECO:0000313" key="13">
    <source>
        <dbReference type="Proteomes" id="UP000594121"/>
    </source>
</evidence>
<feature type="domain" description="Aminoacyl-transfer RNA synthetases class-II family profile" evidence="11">
    <location>
        <begin position="11"/>
        <end position="341"/>
    </location>
</feature>
<dbReference type="HAMAP" id="MF_00125">
    <property type="entry name" value="HisZ"/>
    <property type="match status" value="1"/>
</dbReference>
<dbReference type="KEGG" id="thel:IG193_04015"/>
<dbReference type="InterPro" id="IPR015807">
    <property type="entry name" value="His-tRNA-ligase"/>
</dbReference>
<dbReference type="Pfam" id="PF13393">
    <property type="entry name" value="tRNA-synt_His"/>
    <property type="match status" value="1"/>
</dbReference>
<dbReference type="InterPro" id="IPR004517">
    <property type="entry name" value="HisZ"/>
</dbReference>
<dbReference type="Gene3D" id="3.30.930.10">
    <property type="entry name" value="Bira Bifunctional Protein, Domain 2"/>
    <property type="match status" value="1"/>
</dbReference>
<dbReference type="Gene3D" id="3.40.50.800">
    <property type="entry name" value="Anticodon-binding domain"/>
    <property type="match status" value="1"/>
</dbReference>
<evidence type="ECO:0000256" key="8">
    <source>
        <dbReference type="ARBA" id="ARBA00047639"/>
    </source>
</evidence>
<sequence>MPGEPPLRPPRGTRDRLPEDAYLKRRVCEAIRRVFELYGYGEVETPAFEHLEVLVAKAGKDVVEQIYAFKDKAGRDLGLRFELTTPIARIVASRLDMPKPIRLYYIQPVWRYEEPQKGRFREFWQAGIELIGVGDPAGDAEVIAVAHEALKSAGLKEFEVRVSHRSVVEDLLLSVGLSSDRINDALRVLDKLEKRGREYVVEELSRLGADRSRFEKLLEELPSAGLDVNVKSTAGSEGLKFLARTIDILESSYSIKVKVDYGIVRGLEYYTGLVFEVKTPLGGEVGSVAGGGRYDDLISSLGGPRIPATGMAIGVDRLIEVLVATGNVSGSFSQFDVVVIPVGGGESVLKYAIRVAEAIRWRASLRTIIEYEARSLSKTLEKAARRGAMYAVIIGEREMSGAKVTLRDLRNWKEQTLSLEDSIRLLNSQEF</sequence>
<feature type="binding site" evidence="10">
    <location>
        <position position="265"/>
    </location>
    <ligand>
        <name>L-histidine</name>
        <dbReference type="ChEBI" id="CHEBI:57595"/>
    </ligand>
</feature>
<dbReference type="PROSITE" id="PS50862">
    <property type="entry name" value="AA_TRNA_LIGASE_II"/>
    <property type="match status" value="1"/>
</dbReference>
<evidence type="ECO:0000256" key="9">
    <source>
        <dbReference type="HAMAP-Rule" id="MF_00127"/>
    </source>
</evidence>
<evidence type="ECO:0000256" key="10">
    <source>
        <dbReference type="PIRSR" id="PIRSR001549-1"/>
    </source>
</evidence>